<dbReference type="RefSeq" id="WP_021468383.1">
    <property type="nucleotide sequence ID" value="NZ_AP018499.1"/>
</dbReference>
<evidence type="ECO:0000313" key="3">
    <source>
        <dbReference type="Proteomes" id="UP000595253"/>
    </source>
</evidence>
<dbReference type="PROSITE" id="PS50943">
    <property type="entry name" value="HTH_CROC1"/>
    <property type="match status" value="1"/>
</dbReference>
<gene>
    <name evidence="2" type="ORF">LLC_04100</name>
</gene>
<proteinExistence type="predicted"/>
<accession>A0AAD1NGH9</accession>
<dbReference type="InterPro" id="IPR001387">
    <property type="entry name" value="Cro/C1-type_HTH"/>
</dbReference>
<dbReference type="CDD" id="cd00093">
    <property type="entry name" value="HTH_XRE"/>
    <property type="match status" value="1"/>
</dbReference>
<dbReference type="SMART" id="SM00530">
    <property type="entry name" value="HTH_XRE"/>
    <property type="match status" value="1"/>
</dbReference>
<dbReference type="Pfam" id="PF01381">
    <property type="entry name" value="HTH_3"/>
    <property type="match status" value="1"/>
</dbReference>
<protein>
    <recommendedName>
        <fullName evidence="1">HTH cro/C1-type domain-containing protein</fullName>
    </recommendedName>
</protein>
<dbReference type="InterPro" id="IPR010982">
    <property type="entry name" value="Lambda_DNA-bd_dom_sf"/>
</dbReference>
<sequence>MATAITDLRKLNRLSQSQLAEKAGLTQKTIGNYEKDISFIRNAQYKNIEKVAKALGVSVDIIFLEDTSVFLKRINQQNTKVS</sequence>
<dbReference type="AlphaFoldDB" id="A0AAD1NGH9"/>
<organism evidence="2 3">
    <name type="scientific">Lactococcus lactis subsp. cremoris</name>
    <name type="common">Streptococcus cremoris</name>
    <dbReference type="NCBI Taxonomy" id="1359"/>
    <lineage>
        <taxon>Bacteria</taxon>
        <taxon>Bacillati</taxon>
        <taxon>Bacillota</taxon>
        <taxon>Bacilli</taxon>
        <taxon>Lactobacillales</taxon>
        <taxon>Streptococcaceae</taxon>
        <taxon>Lactococcus</taxon>
    </lineage>
</organism>
<dbReference type="Gene3D" id="1.10.260.40">
    <property type="entry name" value="lambda repressor-like DNA-binding domains"/>
    <property type="match status" value="1"/>
</dbReference>
<evidence type="ECO:0000259" key="1">
    <source>
        <dbReference type="PROSITE" id="PS50943"/>
    </source>
</evidence>
<dbReference type="EMBL" id="AP024222">
    <property type="protein sequence ID" value="BCO05170.1"/>
    <property type="molecule type" value="Genomic_DNA"/>
</dbReference>
<dbReference type="Proteomes" id="UP000595253">
    <property type="component" value="Chromosome"/>
</dbReference>
<reference evidence="2 3" key="1">
    <citation type="submission" date="2020-12" db="EMBL/GenBank/DDBJ databases">
        <title>Complete genome sequence of lactococcus lactis subsp. cremoris strain EPSC and strain G3-2.</title>
        <authorList>
            <person name="Kita K."/>
            <person name="Ishikawa S."/>
        </authorList>
    </citation>
    <scope>NUCLEOTIDE SEQUENCE [LARGE SCALE GENOMIC DNA]</scope>
    <source>
        <strain evidence="2 3">EPSC</strain>
    </source>
</reference>
<evidence type="ECO:0000313" key="2">
    <source>
        <dbReference type="EMBL" id="BCO05170.1"/>
    </source>
</evidence>
<feature type="domain" description="HTH cro/C1-type" evidence="1">
    <location>
        <begin position="5"/>
        <end position="62"/>
    </location>
</feature>
<name>A0AAD1NGH9_LACLC</name>
<dbReference type="GO" id="GO:0003677">
    <property type="term" value="F:DNA binding"/>
    <property type="evidence" value="ECO:0007669"/>
    <property type="project" value="InterPro"/>
</dbReference>
<dbReference type="SUPFAM" id="SSF47413">
    <property type="entry name" value="lambda repressor-like DNA-binding domains"/>
    <property type="match status" value="1"/>
</dbReference>